<dbReference type="InterPro" id="IPR013154">
    <property type="entry name" value="ADH-like_N"/>
</dbReference>
<feature type="domain" description="Enoyl reductase (ER)" evidence="1">
    <location>
        <begin position="36"/>
        <end position="347"/>
    </location>
</feature>
<dbReference type="InterPro" id="IPR013149">
    <property type="entry name" value="ADH-like_C"/>
</dbReference>
<dbReference type="InterPro" id="IPR020843">
    <property type="entry name" value="ER"/>
</dbReference>
<gene>
    <name evidence="2" type="ORF">EYC87_14200</name>
</gene>
<dbReference type="PANTHER" id="PTHR43677:SF1">
    <property type="entry name" value="ACRYLYL-COA REDUCTASE ACUI-RELATED"/>
    <property type="match status" value="1"/>
</dbReference>
<sequence>MYSVGCANYDCRRLNLLESNMPETFNAIVAEDVDGKAVASLKAISLTDLPNEPVLVDVAFSTVNYKDGLAVSGAAPICRKLPLICGIDLAGTVSESSDPAYQVGDKVLVNGYGLSEVHNGGYSQRQRINPDWIVRVPDGMSLQQTMALGTAGYTSMLCVQGLQDQGVKPEDGPILVTGAAGGVGSVAVSLLATLGYEVHASTGRVEEQGDFLKRLGASALVPRQELARDAKPMEKELWAGVVDTVGDKVLATAIAQTKYEGVVTACGLAGGAVLKSTVMPFILRGVTLRGIDSVMASQERRQRAWDGLAAIMNRDHLEQISEVVPMAEVPSLASKILAGEIAGRLVVDVNA</sequence>
<dbReference type="NCBIfam" id="TIGR02823">
    <property type="entry name" value="oxido_YhdH"/>
    <property type="match status" value="1"/>
</dbReference>
<dbReference type="Pfam" id="PF00107">
    <property type="entry name" value="ADH_zinc_N"/>
    <property type="match status" value="1"/>
</dbReference>
<dbReference type="SUPFAM" id="SSF51735">
    <property type="entry name" value="NAD(P)-binding Rossmann-fold domains"/>
    <property type="match status" value="1"/>
</dbReference>
<dbReference type="Gene3D" id="3.90.180.10">
    <property type="entry name" value="Medium-chain alcohol dehydrogenases, catalytic domain"/>
    <property type="match status" value="1"/>
</dbReference>
<dbReference type="PANTHER" id="PTHR43677">
    <property type="entry name" value="SHORT-CHAIN DEHYDROGENASE/REDUCTASE"/>
    <property type="match status" value="1"/>
</dbReference>
<proteinExistence type="predicted"/>
<dbReference type="InterPro" id="IPR011032">
    <property type="entry name" value="GroES-like_sf"/>
</dbReference>
<reference evidence="2" key="1">
    <citation type="submission" date="2019-02" db="EMBL/GenBank/DDBJ databases">
        <authorList>
            <person name="Li S.-H."/>
        </authorList>
    </citation>
    <scope>NUCLEOTIDE SEQUENCE</scope>
    <source>
        <strain evidence="2">IMCC8485</strain>
    </source>
</reference>
<dbReference type="Gene3D" id="3.40.50.720">
    <property type="entry name" value="NAD(P)-binding Rossmann-like Domain"/>
    <property type="match status" value="1"/>
</dbReference>
<name>A0ABT3SXL3_9GAMM</name>
<dbReference type="InterPro" id="IPR051397">
    <property type="entry name" value="Zn-ADH-like_protein"/>
</dbReference>
<dbReference type="SMART" id="SM00829">
    <property type="entry name" value="PKS_ER"/>
    <property type="match status" value="1"/>
</dbReference>
<comment type="caution">
    <text evidence="2">The sequence shown here is derived from an EMBL/GenBank/DDBJ whole genome shotgun (WGS) entry which is preliminary data.</text>
</comment>
<dbReference type="Proteomes" id="UP001143307">
    <property type="component" value="Unassembled WGS sequence"/>
</dbReference>
<keyword evidence="3" id="KW-1185">Reference proteome</keyword>
<dbReference type="InterPro" id="IPR014188">
    <property type="entry name" value="Acrylyl-CoA_reductase_AcuI"/>
</dbReference>
<evidence type="ECO:0000313" key="2">
    <source>
        <dbReference type="EMBL" id="MCX2974741.1"/>
    </source>
</evidence>
<organism evidence="2 3">
    <name type="scientific">Candidatus Seongchinamella marina</name>
    <dbReference type="NCBI Taxonomy" id="2518990"/>
    <lineage>
        <taxon>Bacteria</taxon>
        <taxon>Pseudomonadati</taxon>
        <taxon>Pseudomonadota</taxon>
        <taxon>Gammaproteobacteria</taxon>
        <taxon>Cellvibrionales</taxon>
        <taxon>Halieaceae</taxon>
        <taxon>Seongchinamella</taxon>
    </lineage>
</organism>
<accession>A0ABT3SXL3</accession>
<dbReference type="EMBL" id="SHNP01000005">
    <property type="protein sequence ID" value="MCX2974741.1"/>
    <property type="molecule type" value="Genomic_DNA"/>
</dbReference>
<dbReference type="SUPFAM" id="SSF50129">
    <property type="entry name" value="GroES-like"/>
    <property type="match status" value="1"/>
</dbReference>
<evidence type="ECO:0000259" key="1">
    <source>
        <dbReference type="SMART" id="SM00829"/>
    </source>
</evidence>
<dbReference type="InterPro" id="IPR036291">
    <property type="entry name" value="NAD(P)-bd_dom_sf"/>
</dbReference>
<dbReference type="CDD" id="cd08288">
    <property type="entry name" value="MDR_yhdh"/>
    <property type="match status" value="1"/>
</dbReference>
<dbReference type="Pfam" id="PF08240">
    <property type="entry name" value="ADH_N"/>
    <property type="match status" value="1"/>
</dbReference>
<protein>
    <submittedName>
        <fullName evidence="2">Oxidoreductase</fullName>
    </submittedName>
</protein>
<evidence type="ECO:0000313" key="3">
    <source>
        <dbReference type="Proteomes" id="UP001143307"/>
    </source>
</evidence>